<dbReference type="OrthoDB" id="3796205at2759"/>
<sequence>MKTFLNALRSSSYSTPSTSTASSTSISPLCGRPTHVPKDPTAIRAIITPTLLEQCTCDIHSAAHYFDYPLSCHSEHLPSDLTIHPHRRPLLNEPDAHNHPYNALFLARATVKWFAREEEIMDAPQRGGLIVFRNMVKEGLMERLNAADCRKTLDEEYMGGVVRSLCDVFFFGEDLLGRGFKWSRSKETEWECGEKTPLIRIHPISYDEAVYTSRACQRLGAIMHDLIRVFLSQHACPDCKWAWKENVNIRGRGRAWQVMAKGIEEAGPKLLGVRDIGLRRLACLVADVEDEVEKVSRHDLEVYGYSKLLDVDEVETEGGLDDEGWVMVDGIAPSP</sequence>
<organism evidence="2 3">
    <name type="scientific">Massarina eburnea CBS 473.64</name>
    <dbReference type="NCBI Taxonomy" id="1395130"/>
    <lineage>
        <taxon>Eukaryota</taxon>
        <taxon>Fungi</taxon>
        <taxon>Dikarya</taxon>
        <taxon>Ascomycota</taxon>
        <taxon>Pezizomycotina</taxon>
        <taxon>Dothideomycetes</taxon>
        <taxon>Pleosporomycetidae</taxon>
        <taxon>Pleosporales</taxon>
        <taxon>Massarineae</taxon>
        <taxon>Massarinaceae</taxon>
        <taxon>Massarina</taxon>
    </lineage>
</organism>
<proteinExistence type="predicted"/>
<evidence type="ECO:0000313" key="2">
    <source>
        <dbReference type="EMBL" id="KAF2638268.1"/>
    </source>
</evidence>
<name>A0A6A6RVM5_9PLEO</name>
<dbReference type="Proteomes" id="UP000799753">
    <property type="component" value="Unassembled WGS sequence"/>
</dbReference>
<feature type="region of interest" description="Disordered" evidence="1">
    <location>
        <begin position="1"/>
        <end position="33"/>
    </location>
</feature>
<gene>
    <name evidence="2" type="ORF">P280DRAFT_79827</name>
</gene>
<evidence type="ECO:0000256" key="1">
    <source>
        <dbReference type="SAM" id="MobiDB-lite"/>
    </source>
</evidence>
<feature type="compositionally biased region" description="Low complexity" evidence="1">
    <location>
        <begin position="10"/>
        <end position="27"/>
    </location>
</feature>
<evidence type="ECO:0000313" key="3">
    <source>
        <dbReference type="Proteomes" id="UP000799753"/>
    </source>
</evidence>
<dbReference type="AlphaFoldDB" id="A0A6A6RVM5"/>
<dbReference type="EMBL" id="MU006790">
    <property type="protein sequence ID" value="KAF2638268.1"/>
    <property type="molecule type" value="Genomic_DNA"/>
</dbReference>
<accession>A0A6A6RVM5</accession>
<reference evidence="2" key="1">
    <citation type="journal article" date="2020" name="Stud. Mycol.">
        <title>101 Dothideomycetes genomes: a test case for predicting lifestyles and emergence of pathogens.</title>
        <authorList>
            <person name="Haridas S."/>
            <person name="Albert R."/>
            <person name="Binder M."/>
            <person name="Bloem J."/>
            <person name="Labutti K."/>
            <person name="Salamov A."/>
            <person name="Andreopoulos B."/>
            <person name="Baker S."/>
            <person name="Barry K."/>
            <person name="Bills G."/>
            <person name="Bluhm B."/>
            <person name="Cannon C."/>
            <person name="Castanera R."/>
            <person name="Culley D."/>
            <person name="Daum C."/>
            <person name="Ezra D."/>
            <person name="Gonzalez J."/>
            <person name="Henrissat B."/>
            <person name="Kuo A."/>
            <person name="Liang C."/>
            <person name="Lipzen A."/>
            <person name="Lutzoni F."/>
            <person name="Magnuson J."/>
            <person name="Mondo S."/>
            <person name="Nolan M."/>
            <person name="Ohm R."/>
            <person name="Pangilinan J."/>
            <person name="Park H.-J."/>
            <person name="Ramirez L."/>
            <person name="Alfaro M."/>
            <person name="Sun H."/>
            <person name="Tritt A."/>
            <person name="Yoshinaga Y."/>
            <person name="Zwiers L.-H."/>
            <person name="Turgeon B."/>
            <person name="Goodwin S."/>
            <person name="Spatafora J."/>
            <person name="Crous P."/>
            <person name="Grigoriev I."/>
        </authorList>
    </citation>
    <scope>NUCLEOTIDE SEQUENCE</scope>
    <source>
        <strain evidence="2">CBS 473.64</strain>
    </source>
</reference>
<keyword evidence="3" id="KW-1185">Reference proteome</keyword>
<protein>
    <submittedName>
        <fullName evidence="2">Uncharacterized protein</fullName>
    </submittedName>
</protein>